<dbReference type="SUPFAM" id="SSF51735">
    <property type="entry name" value="NAD(P)-binding Rossmann-fold domains"/>
    <property type="match status" value="1"/>
</dbReference>
<gene>
    <name evidence="2" type="ORF">MO867_20700</name>
</gene>
<dbReference type="AlphaFoldDB" id="A0A9X2J9L2"/>
<dbReference type="Gene3D" id="3.90.25.10">
    <property type="entry name" value="UDP-galactose 4-epimerase, domain 1"/>
    <property type="match status" value="1"/>
</dbReference>
<evidence type="ECO:0000313" key="2">
    <source>
        <dbReference type="EMBL" id="MCO1336751.1"/>
    </source>
</evidence>
<dbReference type="Pfam" id="PF05368">
    <property type="entry name" value="NmrA"/>
    <property type="match status" value="1"/>
</dbReference>
<organism evidence="2 3">
    <name type="scientific">Microbulbifer okhotskensis</name>
    <dbReference type="NCBI Taxonomy" id="2926617"/>
    <lineage>
        <taxon>Bacteria</taxon>
        <taxon>Pseudomonadati</taxon>
        <taxon>Pseudomonadota</taxon>
        <taxon>Gammaproteobacteria</taxon>
        <taxon>Cellvibrionales</taxon>
        <taxon>Microbulbiferaceae</taxon>
        <taxon>Microbulbifer</taxon>
    </lineage>
</organism>
<dbReference type="Gene3D" id="3.40.50.720">
    <property type="entry name" value="NAD(P)-binding Rossmann-like Domain"/>
    <property type="match status" value="1"/>
</dbReference>
<dbReference type="PANTHER" id="PTHR43162:SF1">
    <property type="entry name" value="PRESTALK A DIFFERENTIATION PROTEIN A"/>
    <property type="match status" value="1"/>
</dbReference>
<dbReference type="EMBL" id="JALBWM010000187">
    <property type="protein sequence ID" value="MCO1336751.1"/>
    <property type="molecule type" value="Genomic_DNA"/>
</dbReference>
<feature type="domain" description="NmrA-like" evidence="1">
    <location>
        <begin position="2"/>
        <end position="261"/>
    </location>
</feature>
<keyword evidence="3" id="KW-1185">Reference proteome</keyword>
<sequence length="294" mass="32089">MEKILITGSTGNNGKAILKKFASTNISVRAMLRDISMTPIKADNISYVIGDFEDEHSLFEALKGIESAFLVTAFEPSFPDKHATFIRMAEQAGVKHIVQLSGLGADTTSPIDIARWLGEAENHLIQSSLDWTILQPASFNSNLFAFADEIAKYGTMSAPFGPAPGATIVTVDHQDIGDVAAKILIEPIGHAGEKYILTGAEKFTYTDIAEILSVVFDRKILYVPISDEIARSGLLNAGIPESATNALAQLWPVTREWGHTIGLSDHVEKLLGRKPTSLRTFFRSEANQFNIREA</sequence>
<dbReference type="RefSeq" id="WP_252472641.1">
    <property type="nucleotide sequence ID" value="NZ_JALBWM010000187.1"/>
</dbReference>
<dbReference type="InterPro" id="IPR036291">
    <property type="entry name" value="NAD(P)-bd_dom_sf"/>
</dbReference>
<protein>
    <submittedName>
        <fullName evidence="2">SDR family oxidoreductase</fullName>
    </submittedName>
</protein>
<evidence type="ECO:0000313" key="3">
    <source>
        <dbReference type="Proteomes" id="UP001139028"/>
    </source>
</evidence>
<dbReference type="Proteomes" id="UP001139028">
    <property type="component" value="Unassembled WGS sequence"/>
</dbReference>
<dbReference type="CDD" id="cd05269">
    <property type="entry name" value="TMR_SDR_a"/>
    <property type="match status" value="1"/>
</dbReference>
<dbReference type="InterPro" id="IPR008030">
    <property type="entry name" value="NmrA-like"/>
</dbReference>
<reference evidence="2" key="1">
    <citation type="journal article" date="2022" name="Arch. Microbiol.">
        <title>Microbulbifer okhotskensis sp. nov., isolated from a deep bottom sediment of the Okhotsk Sea.</title>
        <authorList>
            <person name="Romanenko L."/>
            <person name="Kurilenko V."/>
            <person name="Otstavnykh N."/>
            <person name="Velansky P."/>
            <person name="Isaeva M."/>
            <person name="Mikhailov V."/>
        </authorList>
    </citation>
    <scope>NUCLEOTIDE SEQUENCE</scope>
    <source>
        <strain evidence="2">OS29</strain>
    </source>
</reference>
<comment type="caution">
    <text evidence="2">The sequence shown here is derived from an EMBL/GenBank/DDBJ whole genome shotgun (WGS) entry which is preliminary data.</text>
</comment>
<accession>A0A9X2J9L2</accession>
<name>A0A9X2J9L2_9GAMM</name>
<proteinExistence type="predicted"/>
<dbReference type="InterPro" id="IPR051604">
    <property type="entry name" value="Ergot_Alk_Oxidoreductase"/>
</dbReference>
<dbReference type="PANTHER" id="PTHR43162">
    <property type="match status" value="1"/>
</dbReference>
<evidence type="ECO:0000259" key="1">
    <source>
        <dbReference type="Pfam" id="PF05368"/>
    </source>
</evidence>